<evidence type="ECO:0000256" key="6">
    <source>
        <dbReference type="ARBA" id="ARBA00022989"/>
    </source>
</evidence>
<dbReference type="InterPro" id="IPR052017">
    <property type="entry name" value="TSUP"/>
</dbReference>
<keyword evidence="4 8" id="KW-1003">Cell membrane</keyword>
<keyword evidence="10" id="KW-1185">Reference proteome</keyword>
<evidence type="ECO:0000313" key="10">
    <source>
        <dbReference type="Proteomes" id="UP001160550"/>
    </source>
</evidence>
<dbReference type="EMBL" id="JARYGX010000027">
    <property type="protein sequence ID" value="MDH7454422.1"/>
    <property type="molecule type" value="Genomic_DNA"/>
</dbReference>
<keyword evidence="6 8" id="KW-1133">Transmembrane helix</keyword>
<evidence type="ECO:0000313" key="9">
    <source>
        <dbReference type="EMBL" id="MDH7454422.1"/>
    </source>
</evidence>
<name>A0ABT6MUZ4_9GAMM</name>
<accession>A0ABT6MUZ4</accession>
<dbReference type="PANTHER" id="PTHR30269">
    <property type="entry name" value="TRANSMEMBRANE PROTEIN YFCA"/>
    <property type="match status" value="1"/>
</dbReference>
<evidence type="ECO:0000256" key="5">
    <source>
        <dbReference type="ARBA" id="ARBA00022692"/>
    </source>
</evidence>
<feature type="transmembrane region" description="Helical" evidence="8">
    <location>
        <begin position="231"/>
        <end position="249"/>
    </location>
</feature>
<reference evidence="9" key="2">
    <citation type="submission" date="2023-04" db="EMBL/GenBank/DDBJ databases">
        <authorList>
            <person name="Sun J.-Q."/>
        </authorList>
    </citation>
    <scope>NUCLEOTIDE SEQUENCE</scope>
    <source>
        <strain evidence="9">CC-YY355</strain>
    </source>
</reference>
<evidence type="ECO:0000256" key="4">
    <source>
        <dbReference type="ARBA" id="ARBA00022475"/>
    </source>
</evidence>
<feature type="transmembrane region" description="Helical" evidence="8">
    <location>
        <begin position="190"/>
        <end position="211"/>
    </location>
</feature>
<evidence type="ECO:0000256" key="2">
    <source>
        <dbReference type="ARBA" id="ARBA00009142"/>
    </source>
</evidence>
<organism evidence="9 10">
    <name type="scientific">Luteimonas composti</name>
    <dbReference type="NCBI Taxonomy" id="398257"/>
    <lineage>
        <taxon>Bacteria</taxon>
        <taxon>Pseudomonadati</taxon>
        <taxon>Pseudomonadota</taxon>
        <taxon>Gammaproteobacteria</taxon>
        <taxon>Lysobacterales</taxon>
        <taxon>Lysobacteraceae</taxon>
        <taxon>Luteimonas</taxon>
    </lineage>
</organism>
<keyword evidence="5 8" id="KW-0812">Transmembrane</keyword>
<comment type="similarity">
    <text evidence="2 8">Belongs to the 4-toluene sulfonate uptake permease (TSUP) (TC 2.A.102) family.</text>
</comment>
<gene>
    <name evidence="9" type="ORF">QF205_15280</name>
</gene>
<feature type="transmembrane region" description="Helical" evidence="8">
    <location>
        <begin position="132"/>
        <end position="152"/>
    </location>
</feature>
<protein>
    <recommendedName>
        <fullName evidence="8">Probable membrane transporter protein</fullName>
    </recommendedName>
</protein>
<keyword evidence="3" id="KW-0813">Transport</keyword>
<dbReference type="InterPro" id="IPR002781">
    <property type="entry name" value="TM_pro_TauE-like"/>
</dbReference>
<evidence type="ECO:0000256" key="8">
    <source>
        <dbReference type="RuleBase" id="RU363041"/>
    </source>
</evidence>
<keyword evidence="7 8" id="KW-0472">Membrane</keyword>
<comment type="caution">
    <text evidence="9">The sequence shown here is derived from an EMBL/GenBank/DDBJ whole genome shotgun (WGS) entry which is preliminary data.</text>
</comment>
<dbReference type="Pfam" id="PF01925">
    <property type="entry name" value="TauE"/>
    <property type="match status" value="1"/>
</dbReference>
<evidence type="ECO:0000256" key="1">
    <source>
        <dbReference type="ARBA" id="ARBA00004651"/>
    </source>
</evidence>
<evidence type="ECO:0000256" key="7">
    <source>
        <dbReference type="ARBA" id="ARBA00023136"/>
    </source>
</evidence>
<comment type="subcellular location">
    <subcellularLocation>
        <location evidence="1 8">Cell membrane</location>
        <topology evidence="1 8">Multi-pass membrane protein</topology>
    </subcellularLocation>
</comment>
<dbReference type="RefSeq" id="WP_280943635.1">
    <property type="nucleotide sequence ID" value="NZ_JARYGX010000027.1"/>
</dbReference>
<feature type="transmembrane region" description="Helical" evidence="8">
    <location>
        <begin position="102"/>
        <end position="120"/>
    </location>
</feature>
<sequence length="261" mass="27281">MHELALHLLAWLFLAALLAGFIDAIAGGGGMVTIPAMLLAGIPPLQVLGTNKLQAVFGSGTASLSYARHGHVDLRAQWPMALTAAVGAAAGALLATAMPTDWLQAVLPVLLVAIALYFGFKRGVGEIERQRRISPLLFGLTFVPAIGFYDGVFGPGTGSFLMLGFISLAGFGILKATAHTKLLNFGSNAGSLLVFLAAGAVLWKVGLVMGVGQWIGARLGSRFAMRQGARVIRPLLVVVSLALAVRLLADPAHPLRQWVGL</sequence>
<evidence type="ECO:0000256" key="3">
    <source>
        <dbReference type="ARBA" id="ARBA00022448"/>
    </source>
</evidence>
<reference evidence="9" key="1">
    <citation type="journal article" date="2007" name="Int. J. Syst. Evol. Microbiol.">
        <title>Luteimonas composti sp. nov., a moderately thermophilic bacterium isolated from food waste.</title>
        <authorList>
            <person name="Young C.C."/>
            <person name="Kampfer P."/>
            <person name="Chen W.M."/>
            <person name="Yen W.S."/>
            <person name="Arun A.B."/>
            <person name="Lai W.A."/>
            <person name="Shen F.T."/>
            <person name="Rekha P.D."/>
            <person name="Lin K.Y."/>
            <person name="Chou J.H."/>
        </authorList>
    </citation>
    <scope>NUCLEOTIDE SEQUENCE</scope>
    <source>
        <strain evidence="9">CC-YY355</strain>
    </source>
</reference>
<dbReference type="PANTHER" id="PTHR30269:SF0">
    <property type="entry name" value="MEMBRANE TRANSPORTER PROTEIN YFCA-RELATED"/>
    <property type="match status" value="1"/>
</dbReference>
<dbReference type="Proteomes" id="UP001160550">
    <property type="component" value="Unassembled WGS sequence"/>
</dbReference>
<proteinExistence type="inferred from homology"/>